<accession>A0AAV4B6Z2</accession>
<protein>
    <submittedName>
        <fullName evidence="1">(S)-beta-bisabolene synthase</fullName>
    </submittedName>
</protein>
<evidence type="ECO:0000313" key="2">
    <source>
        <dbReference type="Proteomes" id="UP000735302"/>
    </source>
</evidence>
<sequence>MAIQHGILAERPTTSHSNLFQAEQVSEVVRRFYVSGEISHQSPERKDFVTLTEMDWNFFAPSHGKGPIDDIGGTVKRTVWRQILRGTALINTAERFSSEAKIACPKINILLCLRDI</sequence>
<dbReference type="PANTHER" id="PTHR46601">
    <property type="entry name" value="ULP_PROTEASE DOMAIN-CONTAINING PROTEIN"/>
    <property type="match status" value="1"/>
</dbReference>
<comment type="caution">
    <text evidence="1">The sequence shown here is derived from an EMBL/GenBank/DDBJ whole genome shotgun (WGS) entry which is preliminary data.</text>
</comment>
<dbReference type="AlphaFoldDB" id="A0AAV4B6Z2"/>
<name>A0AAV4B6Z2_9GAST</name>
<organism evidence="1 2">
    <name type="scientific">Plakobranchus ocellatus</name>
    <dbReference type="NCBI Taxonomy" id="259542"/>
    <lineage>
        <taxon>Eukaryota</taxon>
        <taxon>Metazoa</taxon>
        <taxon>Spiralia</taxon>
        <taxon>Lophotrochozoa</taxon>
        <taxon>Mollusca</taxon>
        <taxon>Gastropoda</taxon>
        <taxon>Heterobranchia</taxon>
        <taxon>Euthyneura</taxon>
        <taxon>Panpulmonata</taxon>
        <taxon>Sacoglossa</taxon>
        <taxon>Placobranchoidea</taxon>
        <taxon>Plakobranchidae</taxon>
        <taxon>Plakobranchus</taxon>
    </lineage>
</organism>
<reference evidence="1 2" key="1">
    <citation type="journal article" date="2021" name="Elife">
        <title>Chloroplast acquisition without the gene transfer in kleptoplastic sea slugs, Plakobranchus ocellatus.</title>
        <authorList>
            <person name="Maeda T."/>
            <person name="Takahashi S."/>
            <person name="Yoshida T."/>
            <person name="Shimamura S."/>
            <person name="Takaki Y."/>
            <person name="Nagai Y."/>
            <person name="Toyoda A."/>
            <person name="Suzuki Y."/>
            <person name="Arimoto A."/>
            <person name="Ishii H."/>
            <person name="Satoh N."/>
            <person name="Nishiyama T."/>
            <person name="Hasebe M."/>
            <person name="Maruyama T."/>
            <person name="Minagawa J."/>
            <person name="Obokata J."/>
            <person name="Shigenobu S."/>
        </authorList>
    </citation>
    <scope>NUCLEOTIDE SEQUENCE [LARGE SCALE GENOMIC DNA]</scope>
</reference>
<proteinExistence type="predicted"/>
<gene>
    <name evidence="1" type="ORF">PoB_004272600</name>
</gene>
<evidence type="ECO:0000313" key="1">
    <source>
        <dbReference type="EMBL" id="GFO16221.1"/>
    </source>
</evidence>
<keyword evidence="2" id="KW-1185">Reference proteome</keyword>
<dbReference type="Proteomes" id="UP000735302">
    <property type="component" value="Unassembled WGS sequence"/>
</dbReference>
<dbReference type="PANTHER" id="PTHR46601:SF1">
    <property type="entry name" value="ADF-H DOMAIN-CONTAINING PROTEIN"/>
    <property type="match status" value="1"/>
</dbReference>
<dbReference type="EMBL" id="BLXT01004654">
    <property type="protein sequence ID" value="GFO16221.1"/>
    <property type="molecule type" value="Genomic_DNA"/>
</dbReference>